<comment type="caution">
    <text evidence="5">The sequence shown here is derived from an EMBL/GenBank/DDBJ whole genome shotgun (WGS) entry which is preliminary data.</text>
</comment>
<dbReference type="Proteomes" id="UP001159427">
    <property type="component" value="Unassembled WGS sequence"/>
</dbReference>
<name>A0ABN8SJ24_9CNID</name>
<keyword evidence="4" id="KW-0175">Coiled coil</keyword>
<dbReference type="PANTHER" id="PTHR43343">
    <property type="entry name" value="PEPTIDASE S12"/>
    <property type="match status" value="1"/>
</dbReference>
<evidence type="ECO:0000256" key="3">
    <source>
        <dbReference type="ARBA" id="ARBA00022801"/>
    </source>
</evidence>
<protein>
    <recommendedName>
        <fullName evidence="7">Serine protease</fullName>
    </recommendedName>
</protein>
<keyword evidence="2" id="KW-0645">Protease</keyword>
<evidence type="ECO:0000256" key="2">
    <source>
        <dbReference type="ARBA" id="ARBA00022670"/>
    </source>
</evidence>
<dbReference type="InterPro" id="IPR001940">
    <property type="entry name" value="Peptidase_S1C"/>
</dbReference>
<organism evidence="5 6">
    <name type="scientific">Porites evermanni</name>
    <dbReference type="NCBI Taxonomy" id="104178"/>
    <lineage>
        <taxon>Eukaryota</taxon>
        <taxon>Metazoa</taxon>
        <taxon>Cnidaria</taxon>
        <taxon>Anthozoa</taxon>
        <taxon>Hexacorallia</taxon>
        <taxon>Scleractinia</taxon>
        <taxon>Fungiina</taxon>
        <taxon>Poritidae</taxon>
        <taxon>Porites</taxon>
    </lineage>
</organism>
<proteinExistence type="inferred from homology"/>
<comment type="similarity">
    <text evidence="1">Belongs to the peptidase S1C family.</text>
</comment>
<gene>
    <name evidence="5" type="ORF">PEVE_00020459</name>
</gene>
<dbReference type="PRINTS" id="PR00834">
    <property type="entry name" value="PROTEASES2C"/>
</dbReference>
<dbReference type="Pfam" id="PF13365">
    <property type="entry name" value="Trypsin_2"/>
    <property type="match status" value="2"/>
</dbReference>
<feature type="coiled-coil region" evidence="4">
    <location>
        <begin position="113"/>
        <end position="140"/>
    </location>
</feature>
<evidence type="ECO:0000313" key="6">
    <source>
        <dbReference type="Proteomes" id="UP001159427"/>
    </source>
</evidence>
<dbReference type="InterPro" id="IPR009003">
    <property type="entry name" value="Peptidase_S1_PA"/>
</dbReference>
<reference evidence="5 6" key="1">
    <citation type="submission" date="2022-05" db="EMBL/GenBank/DDBJ databases">
        <authorList>
            <consortium name="Genoscope - CEA"/>
            <person name="William W."/>
        </authorList>
    </citation>
    <scope>NUCLEOTIDE SEQUENCE [LARGE SCALE GENOMIC DNA]</scope>
</reference>
<sequence>MMFVEKYPKPGTGRYSELKKLIDKRRVNIEMECEEALVNPGAQCKYSWLVAQRLVRNCFAGNFADDRGVICRKNNPKELHSIIDIYDAVREKTMAKDLVRLTEKEGPGSYELKELVEEHISAMEKEYQEAKRSLKRLSEDEAKKRVRECLPEDQDKSKFPVELSGSWDVGINQTYDIFDVYRGVEKLRTYLTSLSMEGVHVHLKEDICEGVCKEYKSTIRKLGRYSQSEAERRVRDCFPGNFADDTDIFPNKDEEIPKTEQSYDIFDIKHSIDYFDEKKLFVKFMDVLQGPESKTRQRLNEEAREEREKIKEEYAKATEKVEVEHGSGFVINYHYVITNKHVIDDADGKEIFISNALIDELSCEVANSDMGKDLALLYCQGLDIKQNQIVPLHLSNEPLLPGMQVFSFGYPMSHTGETALFVNGHVSGFKETYSDYRPPLVVLNLSLNSGNSGGPILCWIANQLKVVGVASQKHFKEILTFEERGKIEKIRKSFQTSDISNISDDDIMFSSICHRDRFNNKSDPCQTPMNLLTLKLYDALETHSQFNLSNALPGHCVIKFIEETISKFEEHKDELVEVVKWSADRNILPSVFEFKTRQVYFIYPFLRWLKLGKSLQRKCVNFSSLKLTLSAKKPCFGKRLFVKQELITRARLHGQGFATAKTYNILDIHDALEKIDEKPFVEKYTSLQRPGRDELNKLIDKRRADIEIEYQEALANADARHKYSWLVAQRRVRNCFGGNFRDDVYDEELHGPKTEQTYDIFDIKHSIEYFDERKFLKKCVDKNDPMSKENREITNHLINEEREKIKEEYAKAIEKVEIEHGSGFVINDHFVITNKHVIDDAEGKKIVISNASIGELPCKVSYTDIKKDLALLFCSGLNIKQNQVVPLHLSNEPLLPGMQVFSFGYPMSHTGETALFVNGCVSGFKETCSDYRPSLVVLNVSLNSGNSGGPILCWVGNQLKVVGVATQKHFKEILTLEEREKIEQIRKSMETKDISDISDKEITRLSHPHPWSATSEPDPRQIPMNLLTLKLYDALETHSQFNLSNAVPGDNVIKFIEEAFKE</sequence>
<evidence type="ECO:0000313" key="5">
    <source>
        <dbReference type="EMBL" id="CAH3190423.1"/>
    </source>
</evidence>
<dbReference type="SUPFAM" id="SSF50494">
    <property type="entry name" value="Trypsin-like serine proteases"/>
    <property type="match status" value="2"/>
</dbReference>
<dbReference type="InterPro" id="IPR051201">
    <property type="entry name" value="Chloro_Bact_Ser_Proteases"/>
</dbReference>
<accession>A0ABN8SJ24</accession>
<feature type="coiled-coil region" evidence="4">
    <location>
        <begin position="293"/>
        <end position="320"/>
    </location>
</feature>
<dbReference type="PANTHER" id="PTHR43343:SF3">
    <property type="entry name" value="PROTEASE DO-LIKE 8, CHLOROPLASTIC"/>
    <property type="match status" value="1"/>
</dbReference>
<dbReference type="EMBL" id="CALNXI010002742">
    <property type="protein sequence ID" value="CAH3190423.1"/>
    <property type="molecule type" value="Genomic_DNA"/>
</dbReference>
<evidence type="ECO:0008006" key="7">
    <source>
        <dbReference type="Google" id="ProtNLM"/>
    </source>
</evidence>
<keyword evidence="6" id="KW-1185">Reference proteome</keyword>
<evidence type="ECO:0000256" key="1">
    <source>
        <dbReference type="ARBA" id="ARBA00010541"/>
    </source>
</evidence>
<keyword evidence="3" id="KW-0378">Hydrolase</keyword>
<evidence type="ECO:0000256" key="4">
    <source>
        <dbReference type="SAM" id="Coils"/>
    </source>
</evidence>
<dbReference type="Gene3D" id="2.40.10.120">
    <property type="match status" value="2"/>
</dbReference>